<reference evidence="2" key="1">
    <citation type="submission" date="2021-11" db="EMBL/GenBank/DDBJ databases">
        <title>Streptomyces corallinus and Kineosporia corallina sp. nov., two new coral-derived marine actinobacteria.</title>
        <authorList>
            <person name="Buangrab K."/>
            <person name="Sutthacheep M."/>
            <person name="Yeemin T."/>
            <person name="Harunari E."/>
            <person name="Igarashi Y."/>
            <person name="Sripreechasak P."/>
            <person name="Kanchanasin P."/>
            <person name="Tanasupawat S."/>
            <person name="Phongsopitanun W."/>
        </authorList>
    </citation>
    <scope>NUCLEOTIDE SEQUENCE</scope>
    <source>
        <strain evidence="2">JCM 31032</strain>
    </source>
</reference>
<evidence type="ECO:0000256" key="1">
    <source>
        <dbReference type="SAM" id="MobiDB-lite"/>
    </source>
</evidence>
<feature type="region of interest" description="Disordered" evidence="1">
    <location>
        <begin position="42"/>
        <end position="108"/>
    </location>
</feature>
<dbReference type="Proteomes" id="UP001138997">
    <property type="component" value="Unassembled WGS sequence"/>
</dbReference>
<gene>
    <name evidence="2" type="ORF">LR394_06530</name>
</gene>
<sequence length="510" mass="55902">MAGLAAGNDVFGTQHRDDALAHELTHVVQRSALVVQTAPAAIGEKRKRSDSEMDLDTDLVIGGAGGSATPPAKRQNLGPLKRSKSQEDLANRRPRTNSIILEGSERMEKGKPIFEAQAPVPDQGQGPAPVPGQAQSQWKNLLDVERNSADGKNLHRQSGLTFADAAVFATFSRESSRQFSNEYWKLIEKKRFRPGTERGDSDEHLTKNVADTKDISNADMTKQFEALLANKNIPHVITVLEGHKPSADQQEIKVKMASLAVPYKMITHQLLGANNLVNSVTLYVRSDLEKVYSPKVVEILAKNQQRTKMTNFECLAVDYDDVDGNHFRIINVHIPNKNTGSVEVDGLTRKAFEEYAEKCAREDPPVLVTCYTGDTNFKKVLVETHLPSYGGRRSNDSTLSARSSSAAKPSVFMQAVPFDLTEILGPQADGGQKAGDGQKADDDAMAVDDVLKGIPHVVLQPSTLNYLQLADSGDITTDTDHPSHSVTVLHKHALAKRYPAAFKQYYEGDQ</sequence>
<name>A0A9X1NBA2_9ACTN</name>
<proteinExistence type="predicted"/>
<keyword evidence="3" id="KW-1185">Reference proteome</keyword>
<evidence type="ECO:0000313" key="2">
    <source>
        <dbReference type="EMBL" id="MCD5310545.1"/>
    </source>
</evidence>
<protein>
    <recommendedName>
        <fullName evidence="4">DUF4157 domain-containing protein</fullName>
    </recommendedName>
</protein>
<organism evidence="2 3">
    <name type="scientific">Kineosporia babensis</name>
    <dbReference type="NCBI Taxonomy" id="499548"/>
    <lineage>
        <taxon>Bacteria</taxon>
        <taxon>Bacillati</taxon>
        <taxon>Actinomycetota</taxon>
        <taxon>Actinomycetes</taxon>
        <taxon>Kineosporiales</taxon>
        <taxon>Kineosporiaceae</taxon>
        <taxon>Kineosporia</taxon>
    </lineage>
</organism>
<dbReference type="RefSeq" id="WP_231439516.1">
    <property type="nucleotide sequence ID" value="NZ_JAJOMB010000003.1"/>
</dbReference>
<accession>A0A9X1NBA2</accession>
<comment type="caution">
    <text evidence="2">The sequence shown here is derived from an EMBL/GenBank/DDBJ whole genome shotgun (WGS) entry which is preliminary data.</text>
</comment>
<dbReference type="SUPFAM" id="SSF56219">
    <property type="entry name" value="DNase I-like"/>
    <property type="match status" value="1"/>
</dbReference>
<dbReference type="AlphaFoldDB" id="A0A9X1NBA2"/>
<evidence type="ECO:0008006" key="4">
    <source>
        <dbReference type="Google" id="ProtNLM"/>
    </source>
</evidence>
<dbReference type="EMBL" id="JAJOMB010000003">
    <property type="protein sequence ID" value="MCD5310545.1"/>
    <property type="molecule type" value="Genomic_DNA"/>
</dbReference>
<dbReference type="InterPro" id="IPR036691">
    <property type="entry name" value="Endo/exonu/phosph_ase_sf"/>
</dbReference>
<evidence type="ECO:0000313" key="3">
    <source>
        <dbReference type="Proteomes" id="UP001138997"/>
    </source>
</evidence>